<dbReference type="SUPFAM" id="SSF51294">
    <property type="entry name" value="Hedgehog/intein (Hint) domain"/>
    <property type="match status" value="1"/>
</dbReference>
<dbReference type="OrthoDB" id="5440754at2"/>
<reference evidence="4" key="1">
    <citation type="submission" date="2015-07" db="EMBL/GenBank/DDBJ databases">
        <title>Discovery of a poly(ethylene terephthalate assimilation.</title>
        <authorList>
            <person name="Yoshida S."/>
            <person name="Hiraga K."/>
            <person name="Takehana T."/>
            <person name="Taniguchi I."/>
            <person name="Yamaji H."/>
            <person name="Maeda Y."/>
            <person name="Toyohara K."/>
            <person name="Miyamoto K."/>
            <person name="Kimura Y."/>
            <person name="Oda K."/>
        </authorList>
    </citation>
    <scope>NUCLEOTIDE SEQUENCE [LARGE SCALE GENOMIC DNA]</scope>
    <source>
        <strain evidence="4">NBRC 110686 / TISTR 2288 / 201-F6</strain>
    </source>
</reference>
<dbReference type="Gene3D" id="3.40.50.300">
    <property type="entry name" value="P-loop containing nucleotide triphosphate hydrolases"/>
    <property type="match status" value="1"/>
</dbReference>
<dbReference type="PROSITE" id="PS50818">
    <property type="entry name" value="INTEIN_C_TER"/>
    <property type="match status" value="1"/>
</dbReference>
<dbReference type="InterPro" id="IPR028992">
    <property type="entry name" value="Hedgehog/Intein_dom"/>
</dbReference>
<dbReference type="Gene3D" id="3.30.420.280">
    <property type="match status" value="1"/>
</dbReference>
<dbReference type="AlphaFoldDB" id="A0A0K8P448"/>
<dbReference type="GO" id="GO:0016539">
    <property type="term" value="P:intein-mediated protein splicing"/>
    <property type="evidence" value="ECO:0007669"/>
    <property type="project" value="InterPro"/>
</dbReference>
<feature type="domain" description="Hint" evidence="2">
    <location>
        <begin position="453"/>
        <end position="542"/>
    </location>
</feature>
<keyword evidence="4" id="KW-1185">Reference proteome</keyword>
<evidence type="ECO:0000259" key="2">
    <source>
        <dbReference type="SMART" id="SM00306"/>
    </source>
</evidence>
<comment type="caution">
    <text evidence="3">The sequence shown here is derived from an EMBL/GenBank/DDBJ whole genome shotgun (WGS) entry which is preliminary data.</text>
</comment>
<feature type="region of interest" description="Disordered" evidence="1">
    <location>
        <begin position="701"/>
        <end position="728"/>
    </location>
</feature>
<name>A0A0K8P448_PISS1</name>
<dbReference type="InterPro" id="IPR006141">
    <property type="entry name" value="Intein_N"/>
</dbReference>
<dbReference type="SMART" id="SM00306">
    <property type="entry name" value="HintN"/>
    <property type="match status" value="1"/>
</dbReference>
<proteinExistence type="predicted"/>
<dbReference type="InterPro" id="IPR036844">
    <property type="entry name" value="Hint_dom_sf"/>
</dbReference>
<dbReference type="EMBL" id="BBYR01000045">
    <property type="protein sequence ID" value="GAP37381.1"/>
    <property type="molecule type" value="Genomic_DNA"/>
</dbReference>
<evidence type="ECO:0000313" key="3">
    <source>
        <dbReference type="EMBL" id="GAP37381.1"/>
    </source>
</evidence>
<accession>A0A0K8P448</accession>
<feature type="region of interest" description="Disordered" evidence="1">
    <location>
        <begin position="550"/>
        <end position="611"/>
    </location>
</feature>
<dbReference type="Pfam" id="PF13403">
    <property type="entry name" value="Hint_2"/>
    <property type="match status" value="1"/>
</dbReference>
<evidence type="ECO:0000313" key="4">
    <source>
        <dbReference type="Proteomes" id="UP000037660"/>
    </source>
</evidence>
<feature type="compositionally biased region" description="Low complexity" evidence="1">
    <location>
        <begin position="708"/>
        <end position="728"/>
    </location>
</feature>
<dbReference type="NCBIfam" id="TIGR01443">
    <property type="entry name" value="intein_Cterm"/>
    <property type="match status" value="1"/>
</dbReference>
<gene>
    <name evidence="3" type="ORF">ISF6_3236</name>
</gene>
<sequence>MEHRSRFEISYKPQGPVAEAYLQCREQRAFIMGPLGSGKTNASCWKAFRIVCDQQPDSQGVRRTRLAFIRNTYSDLLSTTAKDWLEMFEPLGRFVQGSREPPTHHLDFTLPPQRIGDKPTRVQAEIIFLALDREEHVKKLRGLQLTAAMLSEVKELPFAIVQMVDLRVGRYPQGEVGPTWHGIFGDTNAPDTDHWYYKLAEEKRPEGWAFFRQPGGLIRDSADAPWRTNPDAENLRNLPLGYYLKGAQGKDDDWVRVNLANEYGFVRDGKPVYPDYRDSVMCRPFELVRALGLYIGLDFGLTPAALFGQPTTSGQWRFRRELVTEDTGIVRFARELRRFTNEHFAEWTVHGIYGDPAGGQRQAGDVDERTAFQLLAAEGIQATPAPGNNDFVLRAEAFAAPMKRMIDGEPGMLIHPDCQVTRKGLQGGYAYRRVRVAGEERYRDLPDKNKWSHPCFVAGTPISTPRGVVPIEVLRIGDLVNTPVGPRRVVANMSREVPALVDVEITTGTALRCTPDHPFAAPEGHFVPAAALQYMQPLVTEGTLWVGLPNTPSKSSTASATTSSPRATSRRTTGSAASISTAPCGSTRTAQSRTDSTSTTRTGTRPTAGSTTLSCRASLSMAVCMGWSATRQSFVRCLRRLGHSLLRRTARWPEARPQPIAAGAACSPGPWSASPAFSAGVPTRSAPDRCAVASAAKPVNRLRDGHQASTTRAASASNASFASSSTSTRRSDSAAAVARVSPAGSGIVFNLEVEQAHCYYAGGVLVSNCEAGQYLVLGAGEGSRMLDIGNHSSKDIAAFRRRMGYPT</sequence>
<evidence type="ECO:0000256" key="1">
    <source>
        <dbReference type="SAM" id="MobiDB-lite"/>
    </source>
</evidence>
<dbReference type="Proteomes" id="UP000037660">
    <property type="component" value="Unassembled WGS sequence"/>
</dbReference>
<feature type="compositionally biased region" description="Low complexity" evidence="1">
    <location>
        <begin position="551"/>
        <end position="611"/>
    </location>
</feature>
<dbReference type="PROSITE" id="PS50817">
    <property type="entry name" value="INTEIN_N_TER"/>
    <property type="match status" value="1"/>
</dbReference>
<organism evidence="3 4">
    <name type="scientific">Piscinibacter sakaiensis</name>
    <name type="common">Ideonella sakaiensis</name>
    <dbReference type="NCBI Taxonomy" id="1547922"/>
    <lineage>
        <taxon>Bacteria</taxon>
        <taxon>Pseudomonadati</taxon>
        <taxon>Pseudomonadota</taxon>
        <taxon>Betaproteobacteria</taxon>
        <taxon>Burkholderiales</taxon>
        <taxon>Sphaerotilaceae</taxon>
        <taxon>Piscinibacter</taxon>
    </lineage>
</organism>
<dbReference type="CDD" id="cd00081">
    <property type="entry name" value="Hint"/>
    <property type="match status" value="1"/>
</dbReference>
<dbReference type="InterPro" id="IPR030934">
    <property type="entry name" value="Intein_C"/>
</dbReference>
<dbReference type="STRING" id="1547922.ISF6_3236"/>
<reference evidence="3 4" key="2">
    <citation type="journal article" date="2016" name="Science">
        <title>A bacterium that degrades and assimilates poly(ethylene terephthalate).</title>
        <authorList>
            <person name="Yoshida S."/>
            <person name="Hiraga K."/>
            <person name="Takehana T."/>
            <person name="Taniguchi I."/>
            <person name="Yamaji H."/>
            <person name="Maeda Y."/>
            <person name="Toyohara K."/>
            <person name="Miyamoto K."/>
            <person name="Kimura Y."/>
            <person name="Oda K."/>
        </authorList>
    </citation>
    <scope>NUCLEOTIDE SEQUENCE [LARGE SCALE GENOMIC DNA]</scope>
    <source>
        <strain evidence="4">NBRC 110686 / TISTR 2288 / 201-F6</strain>
    </source>
</reference>
<dbReference type="InterPro" id="IPR003587">
    <property type="entry name" value="Hint_dom_N"/>
</dbReference>
<dbReference type="Gene3D" id="2.170.16.10">
    <property type="entry name" value="Hedgehog/Intein (Hint) domain"/>
    <property type="match status" value="2"/>
</dbReference>
<protein>
    <recommendedName>
        <fullName evidence="2">Hint domain-containing protein</fullName>
    </recommendedName>
</protein>
<dbReference type="InterPro" id="IPR027417">
    <property type="entry name" value="P-loop_NTPase"/>
</dbReference>